<evidence type="ECO:0000313" key="2">
    <source>
        <dbReference type="Proteomes" id="UP000009081"/>
    </source>
</evidence>
<dbReference type="EMBL" id="CP001510">
    <property type="protein sequence ID" value="ACS39679.1"/>
    <property type="molecule type" value="Genomic_DNA"/>
</dbReference>
<dbReference type="HOGENOM" id="CLU_2554333_0_0_5"/>
<dbReference type="KEGG" id="mea:Mex_1p1837"/>
<evidence type="ECO:0000313" key="1">
    <source>
        <dbReference type="EMBL" id="ACS39679.1"/>
    </source>
</evidence>
<gene>
    <name evidence="1" type="ordered locus">MexAM1_META1p1837</name>
</gene>
<dbReference type="AlphaFoldDB" id="C5B1P5"/>
<organism evidence="1 2">
    <name type="scientific">Methylorubrum extorquens (strain ATCC 14718 / DSM 1338 / JCM 2805 / NCIMB 9133 / AM1)</name>
    <name type="common">Methylobacterium extorquens</name>
    <dbReference type="NCBI Taxonomy" id="272630"/>
    <lineage>
        <taxon>Bacteria</taxon>
        <taxon>Pseudomonadati</taxon>
        <taxon>Pseudomonadota</taxon>
        <taxon>Alphaproteobacteria</taxon>
        <taxon>Hyphomicrobiales</taxon>
        <taxon>Methylobacteriaceae</taxon>
        <taxon>Methylorubrum</taxon>
    </lineage>
</organism>
<name>C5B1P5_METEA</name>
<accession>C5B1P5</accession>
<keyword evidence="2" id="KW-1185">Reference proteome</keyword>
<protein>
    <submittedName>
        <fullName evidence="1">Uncharacterized protein</fullName>
    </submittedName>
</protein>
<proteinExistence type="predicted"/>
<dbReference type="Proteomes" id="UP000009081">
    <property type="component" value="Chromosome"/>
</dbReference>
<reference evidence="1 2" key="1">
    <citation type="journal article" date="2009" name="PLoS ONE">
        <title>Methylobacterium genome sequences: a reference blueprint to investigate microbial metabolism of C1 compounds from natural and industrial sources.</title>
        <authorList>
            <person name="Vuilleumier S."/>
            <person name="Chistoserdova L."/>
            <person name="Lee M.-C."/>
            <person name="Bringel F."/>
            <person name="Lajus A."/>
            <person name="Zhou Y."/>
            <person name="Gourion B."/>
            <person name="Barbe V."/>
            <person name="Chang J."/>
            <person name="Cruveiller S."/>
            <person name="Dossat C."/>
            <person name="Gillett W."/>
            <person name="Gruffaz C."/>
            <person name="Haugen E."/>
            <person name="Hourcade E."/>
            <person name="Levy R."/>
            <person name="Mangenot S."/>
            <person name="Muller E."/>
            <person name="Nadalig T."/>
            <person name="Pagni M."/>
            <person name="Penny C."/>
            <person name="Peyraud R."/>
            <person name="Robinson D.G."/>
            <person name="Roche D."/>
            <person name="Rouy Z."/>
            <person name="Saenampechek C."/>
            <person name="Salvignol G."/>
            <person name="Vallenet D."/>
            <person name="Wu Z."/>
            <person name="Marx C.J."/>
            <person name="Vorholt J.A."/>
            <person name="Olson M.V."/>
            <person name="Kaul R."/>
            <person name="Weissenbach J."/>
            <person name="Medigue C."/>
            <person name="Lidstrom M.E."/>
        </authorList>
    </citation>
    <scope>NUCLEOTIDE SEQUENCE [LARGE SCALE GENOMIC DNA]</scope>
    <source>
        <strain evidence="2">ATCC 14718 / DSM 1338 / JCM 2805 / NCIMB 9133 / AM1</strain>
    </source>
</reference>
<sequence length="82" mass="9209">MRWSCRTAAPSTPNQAGAYQALHEAGLEPGLGRRHLDRQSTAPLIASNLPERRLDRLREFWETITRDRPGFARLGRRSASGP</sequence>